<gene>
    <name evidence="2" type="ORF">GCM10022280_04790</name>
</gene>
<keyword evidence="3" id="KW-1185">Reference proteome</keyword>
<evidence type="ECO:0008006" key="4">
    <source>
        <dbReference type="Google" id="ProtNLM"/>
    </source>
</evidence>
<keyword evidence="1" id="KW-0472">Membrane</keyword>
<accession>A0ABP7SE52</accession>
<feature type="transmembrane region" description="Helical" evidence="1">
    <location>
        <begin position="29"/>
        <end position="48"/>
    </location>
</feature>
<sequence length="119" mass="12682">MSDVTTLAEQPADHDRDREFLLYDYSKHLLSLALLAIGGVITIFQSPLGKSLPSIAVAGLLLAFAVSGVLALSGSSAILQARQRRQPLGNAVWLYIRGSMAFLGAGVGAFLVSWLELLL</sequence>
<protein>
    <recommendedName>
        <fullName evidence="4">VIT family protein</fullName>
    </recommendedName>
</protein>
<organism evidence="2 3">
    <name type="scientific">Sphingomonas swuensis</name>
    <dbReference type="NCBI Taxonomy" id="977800"/>
    <lineage>
        <taxon>Bacteria</taxon>
        <taxon>Pseudomonadati</taxon>
        <taxon>Pseudomonadota</taxon>
        <taxon>Alphaproteobacteria</taxon>
        <taxon>Sphingomonadales</taxon>
        <taxon>Sphingomonadaceae</taxon>
        <taxon>Sphingomonas</taxon>
    </lineage>
</organism>
<comment type="caution">
    <text evidence="2">The sequence shown here is derived from an EMBL/GenBank/DDBJ whole genome shotgun (WGS) entry which is preliminary data.</text>
</comment>
<dbReference type="RefSeq" id="WP_344705797.1">
    <property type="nucleotide sequence ID" value="NZ_BAABBQ010000001.1"/>
</dbReference>
<keyword evidence="1" id="KW-1133">Transmembrane helix</keyword>
<dbReference type="EMBL" id="BAABBQ010000001">
    <property type="protein sequence ID" value="GAA4010581.1"/>
    <property type="molecule type" value="Genomic_DNA"/>
</dbReference>
<evidence type="ECO:0000313" key="3">
    <source>
        <dbReference type="Proteomes" id="UP001500235"/>
    </source>
</evidence>
<reference evidence="3" key="1">
    <citation type="journal article" date="2019" name="Int. J. Syst. Evol. Microbiol.">
        <title>The Global Catalogue of Microorganisms (GCM) 10K type strain sequencing project: providing services to taxonomists for standard genome sequencing and annotation.</title>
        <authorList>
            <consortium name="The Broad Institute Genomics Platform"/>
            <consortium name="The Broad Institute Genome Sequencing Center for Infectious Disease"/>
            <person name="Wu L."/>
            <person name="Ma J."/>
        </authorList>
    </citation>
    <scope>NUCLEOTIDE SEQUENCE [LARGE SCALE GENOMIC DNA]</scope>
    <source>
        <strain evidence="3">JCM 17563</strain>
    </source>
</reference>
<evidence type="ECO:0000256" key="1">
    <source>
        <dbReference type="SAM" id="Phobius"/>
    </source>
</evidence>
<name>A0ABP7SE52_9SPHN</name>
<proteinExistence type="predicted"/>
<keyword evidence="1" id="KW-0812">Transmembrane</keyword>
<evidence type="ECO:0000313" key="2">
    <source>
        <dbReference type="EMBL" id="GAA4010581.1"/>
    </source>
</evidence>
<feature type="transmembrane region" description="Helical" evidence="1">
    <location>
        <begin position="91"/>
        <end position="115"/>
    </location>
</feature>
<dbReference type="Proteomes" id="UP001500235">
    <property type="component" value="Unassembled WGS sequence"/>
</dbReference>
<feature type="transmembrane region" description="Helical" evidence="1">
    <location>
        <begin position="54"/>
        <end position="79"/>
    </location>
</feature>